<accession>A0A3Q2P9A9</accession>
<proteinExistence type="predicted"/>
<protein>
    <submittedName>
        <fullName evidence="2">Uncharacterized protein</fullName>
    </submittedName>
</protein>
<dbReference type="Proteomes" id="UP000265000">
    <property type="component" value="Unplaced"/>
</dbReference>
<feature type="transmembrane region" description="Helical" evidence="1">
    <location>
        <begin position="84"/>
        <end position="109"/>
    </location>
</feature>
<keyword evidence="1" id="KW-0812">Transmembrane</keyword>
<evidence type="ECO:0000256" key="1">
    <source>
        <dbReference type="SAM" id="Phobius"/>
    </source>
</evidence>
<evidence type="ECO:0000313" key="2">
    <source>
        <dbReference type="Ensembl" id="ENSFHEP00000009116.1"/>
    </source>
</evidence>
<dbReference type="Ensembl" id="ENSFHET00000001037.1">
    <property type="protein sequence ID" value="ENSFHEP00000009116.1"/>
    <property type="gene ID" value="ENSFHEG00000010333.1"/>
</dbReference>
<organism evidence="2 3">
    <name type="scientific">Fundulus heteroclitus</name>
    <name type="common">Killifish</name>
    <name type="synonym">Mummichog</name>
    <dbReference type="NCBI Taxonomy" id="8078"/>
    <lineage>
        <taxon>Eukaryota</taxon>
        <taxon>Metazoa</taxon>
        <taxon>Chordata</taxon>
        <taxon>Craniata</taxon>
        <taxon>Vertebrata</taxon>
        <taxon>Euteleostomi</taxon>
        <taxon>Actinopterygii</taxon>
        <taxon>Neopterygii</taxon>
        <taxon>Teleostei</taxon>
        <taxon>Neoteleostei</taxon>
        <taxon>Acanthomorphata</taxon>
        <taxon>Ovalentaria</taxon>
        <taxon>Atherinomorphae</taxon>
        <taxon>Cyprinodontiformes</taxon>
        <taxon>Fundulidae</taxon>
        <taxon>Fundulus</taxon>
    </lineage>
</organism>
<reference evidence="2" key="1">
    <citation type="submission" date="2025-08" db="UniProtKB">
        <authorList>
            <consortium name="Ensembl"/>
        </authorList>
    </citation>
    <scope>IDENTIFICATION</scope>
</reference>
<keyword evidence="1" id="KW-1133">Transmembrane helix</keyword>
<dbReference type="AlphaFoldDB" id="A0A3Q2P9A9"/>
<feature type="transmembrane region" description="Helical" evidence="1">
    <location>
        <begin position="129"/>
        <end position="162"/>
    </location>
</feature>
<keyword evidence="1" id="KW-0472">Membrane</keyword>
<evidence type="ECO:0000313" key="3">
    <source>
        <dbReference type="Proteomes" id="UP000265000"/>
    </source>
</evidence>
<name>A0A3Q2P9A9_FUNHE</name>
<dbReference type="GeneTree" id="ENSGT01010000222656"/>
<dbReference type="PANTHER" id="PTHR33444:SF2">
    <property type="entry name" value="MARVEL DOMAIN-CONTAINING PROTEIN"/>
    <property type="match status" value="1"/>
</dbReference>
<feature type="transmembrane region" description="Helical" evidence="1">
    <location>
        <begin position="53"/>
        <end position="72"/>
    </location>
</feature>
<reference evidence="2" key="2">
    <citation type="submission" date="2025-09" db="UniProtKB">
        <authorList>
            <consortium name="Ensembl"/>
        </authorList>
    </citation>
    <scope>IDENTIFICATION</scope>
</reference>
<dbReference type="InterPro" id="IPR040350">
    <property type="entry name" value="TMEM272"/>
</dbReference>
<keyword evidence="3" id="KW-1185">Reference proteome</keyword>
<dbReference type="PANTHER" id="PTHR33444">
    <property type="entry name" value="SI:DKEY-19B23.12-RELATED"/>
    <property type="match status" value="1"/>
</dbReference>
<sequence>MNIIWWMLMIAAIGLGGLTFVLKLQILDSRGCNCCICRSGATHLDSCPLQPNVPVYLIVMGATSLLSLVFTYSSSGYQDGAVHILSLACMTVLHIFSFAWLIAGSSWVYSVYPPHYSGPGPYCHKTTYMFAFVVTTVLWAVMALVLTCGCCFGLLTCCTTVFAGRHLLPDRKSFYGATSSYQPIVGDV</sequence>
<dbReference type="STRING" id="8078.ENSFHEP00000009116"/>